<evidence type="ECO:0000259" key="1">
    <source>
        <dbReference type="Pfam" id="PF08818"/>
    </source>
</evidence>
<sequence length="149" mass="17436">MKTIEEYEANLPEKWQSSYFLLKEQLLTNLPEGFQFVLQYGMPTFVVPLSAYPNGYLNRPDEPLPFLSLGAQKNHFAVYHMGIMSNPSLLSWFEEEYKKQVPTKLNMGKSCIRFTNPKTIPYELMGELAKKMSPADWIARYEHYQTKKK</sequence>
<dbReference type="AlphaFoldDB" id="R3TV31"/>
<dbReference type="STRING" id="154621.RV11_GL000118"/>
<dbReference type="InterPro" id="IPR014922">
    <property type="entry name" value="YdhG-like"/>
</dbReference>
<dbReference type="RefSeq" id="WP_010768002.1">
    <property type="nucleotide sequence ID" value="NZ_ASWE01000003.1"/>
</dbReference>
<gene>
    <name evidence="2" type="ORF">UC3_01339</name>
</gene>
<dbReference type="OrthoDB" id="9813231at2"/>
<dbReference type="HOGENOM" id="CLU_119457_0_0_9"/>
<dbReference type="Pfam" id="PF08818">
    <property type="entry name" value="DUF1801"/>
    <property type="match status" value="1"/>
</dbReference>
<dbReference type="eggNOG" id="COG5646">
    <property type="taxonomic scope" value="Bacteria"/>
</dbReference>
<dbReference type="SUPFAM" id="SSF159888">
    <property type="entry name" value="YdhG-like"/>
    <property type="match status" value="1"/>
</dbReference>
<accession>R3TV31</accession>
<comment type="caution">
    <text evidence="2">The sequence shown here is derived from an EMBL/GenBank/DDBJ whole genome shotgun (WGS) entry which is preliminary data.</text>
</comment>
<evidence type="ECO:0000313" key="2">
    <source>
        <dbReference type="EMBL" id="EOL45449.1"/>
    </source>
</evidence>
<name>R3TV31_9ENTE</name>
<dbReference type="PATRIC" id="fig|1158610.3.peg.1318"/>
<keyword evidence="3" id="KW-1185">Reference proteome</keyword>
<dbReference type="EMBL" id="AJAT01000012">
    <property type="protein sequence ID" value="EOL45449.1"/>
    <property type="molecule type" value="Genomic_DNA"/>
</dbReference>
<protein>
    <recommendedName>
        <fullName evidence="1">YdhG-like domain-containing protein</fullName>
    </recommendedName>
</protein>
<dbReference type="Gene3D" id="3.90.1150.200">
    <property type="match status" value="1"/>
</dbReference>
<proteinExistence type="predicted"/>
<evidence type="ECO:0000313" key="3">
    <source>
        <dbReference type="Proteomes" id="UP000013785"/>
    </source>
</evidence>
<feature type="domain" description="YdhG-like" evidence="1">
    <location>
        <begin position="21"/>
        <end position="131"/>
    </location>
</feature>
<dbReference type="Proteomes" id="UP000013785">
    <property type="component" value="Unassembled WGS sequence"/>
</dbReference>
<reference evidence="2 3" key="1">
    <citation type="submission" date="2013-02" db="EMBL/GenBank/DDBJ databases">
        <title>The Genome Sequence of Enterococcus phoeniculicola BAA-412.</title>
        <authorList>
            <consortium name="The Broad Institute Genome Sequencing Platform"/>
            <consortium name="The Broad Institute Genome Sequencing Center for Infectious Disease"/>
            <person name="Earl A.M."/>
            <person name="Gilmore M.S."/>
            <person name="Lebreton F."/>
            <person name="Walker B."/>
            <person name="Young S.K."/>
            <person name="Zeng Q."/>
            <person name="Gargeya S."/>
            <person name="Fitzgerald M."/>
            <person name="Haas B."/>
            <person name="Abouelleil A."/>
            <person name="Alvarado L."/>
            <person name="Arachchi H.M."/>
            <person name="Berlin A.M."/>
            <person name="Chapman S.B."/>
            <person name="Dewar J."/>
            <person name="Goldberg J."/>
            <person name="Griggs A."/>
            <person name="Gujja S."/>
            <person name="Hansen M."/>
            <person name="Howarth C."/>
            <person name="Imamovic A."/>
            <person name="Larimer J."/>
            <person name="McCowan C."/>
            <person name="Murphy C."/>
            <person name="Neiman D."/>
            <person name="Pearson M."/>
            <person name="Priest M."/>
            <person name="Roberts A."/>
            <person name="Saif S."/>
            <person name="Shea T."/>
            <person name="Sisk P."/>
            <person name="Sykes S."/>
            <person name="Wortman J."/>
            <person name="Nusbaum C."/>
            <person name="Birren B."/>
        </authorList>
    </citation>
    <scope>NUCLEOTIDE SEQUENCE [LARGE SCALE GENOMIC DNA]</scope>
    <source>
        <strain evidence="2 3">ATCC BAA-412</strain>
    </source>
</reference>
<organism evidence="2 3">
    <name type="scientific">Enterococcus phoeniculicola ATCC BAA-412</name>
    <dbReference type="NCBI Taxonomy" id="1158610"/>
    <lineage>
        <taxon>Bacteria</taxon>
        <taxon>Bacillati</taxon>
        <taxon>Bacillota</taxon>
        <taxon>Bacilli</taxon>
        <taxon>Lactobacillales</taxon>
        <taxon>Enterococcaceae</taxon>
        <taxon>Enterococcus</taxon>
    </lineage>
</organism>